<dbReference type="InterPro" id="IPR050270">
    <property type="entry name" value="DegV_domain_contain"/>
</dbReference>
<keyword evidence="1" id="KW-0446">Lipid-binding</keyword>
<accession>A0A923I4Z7</accession>
<gene>
    <name evidence="2" type="ORF">H8S23_02655</name>
</gene>
<dbReference type="AlphaFoldDB" id="A0A923I4Z7"/>
<dbReference type="InterPro" id="IPR043168">
    <property type="entry name" value="DegV_C"/>
</dbReference>
<dbReference type="Proteomes" id="UP000659630">
    <property type="component" value="Unassembled WGS sequence"/>
</dbReference>
<dbReference type="Pfam" id="PF02645">
    <property type="entry name" value="DegV"/>
    <property type="match status" value="1"/>
</dbReference>
<keyword evidence="3" id="KW-1185">Reference proteome</keyword>
<dbReference type="PANTHER" id="PTHR33434:SF2">
    <property type="entry name" value="FATTY ACID-BINDING PROTEIN TM_1468"/>
    <property type="match status" value="1"/>
</dbReference>
<dbReference type="Gene3D" id="3.40.50.10170">
    <property type="match status" value="1"/>
</dbReference>
<dbReference type="InterPro" id="IPR003797">
    <property type="entry name" value="DegV"/>
</dbReference>
<name>A0A923I4Z7_9FIRM</name>
<dbReference type="GO" id="GO:0008289">
    <property type="term" value="F:lipid binding"/>
    <property type="evidence" value="ECO:0007669"/>
    <property type="project" value="UniProtKB-KW"/>
</dbReference>
<dbReference type="NCBIfam" id="TIGR00762">
    <property type="entry name" value="DegV"/>
    <property type="match status" value="1"/>
</dbReference>
<dbReference type="PROSITE" id="PS51482">
    <property type="entry name" value="DEGV"/>
    <property type="match status" value="1"/>
</dbReference>
<comment type="caution">
    <text evidence="2">The sequence shown here is derived from an EMBL/GenBank/DDBJ whole genome shotgun (WGS) entry which is preliminary data.</text>
</comment>
<dbReference type="SUPFAM" id="SSF82549">
    <property type="entry name" value="DAK1/DegV-like"/>
    <property type="match status" value="1"/>
</dbReference>
<dbReference type="EMBL" id="JACONZ010000001">
    <property type="protein sequence ID" value="MBC5580398.1"/>
    <property type="molecule type" value="Genomic_DNA"/>
</dbReference>
<dbReference type="RefSeq" id="WP_186886755.1">
    <property type="nucleotide sequence ID" value="NZ_JACONZ010000001.1"/>
</dbReference>
<sequence>MSQKVILSADSPCDLGPELQRRYDVHFYPFHILLGEASYTDSVDIQPDDLYRAWRERRLLPKTAAVTPLEYAEYFRPWVEAGYEVVHVSIGSALSSGYQNCCVAARSLGHVYPVNSCNLSTGIGLLVLRAGELIRQGMPAAEIQQTLNALVPCSHASFVLDTLEFMRAGGRCSAVAAFGANLLHLKPCIQVHTEKEGAMGVGKKYRGSMETVLPAYIRDQLSAYRDPVPDHVFLTHSGVPENWLQVSRKAVEEAGIFREIHITRASCTISAHCGPGTLGVLFLTKS</sequence>
<evidence type="ECO:0000256" key="1">
    <source>
        <dbReference type="ARBA" id="ARBA00023121"/>
    </source>
</evidence>
<protein>
    <submittedName>
        <fullName evidence="2">DegV family protein</fullName>
    </submittedName>
</protein>
<evidence type="ECO:0000313" key="2">
    <source>
        <dbReference type="EMBL" id="MBC5580398.1"/>
    </source>
</evidence>
<organism evidence="2 3">
    <name type="scientific">Anaerofilum hominis</name>
    <dbReference type="NCBI Taxonomy" id="2763016"/>
    <lineage>
        <taxon>Bacteria</taxon>
        <taxon>Bacillati</taxon>
        <taxon>Bacillota</taxon>
        <taxon>Clostridia</taxon>
        <taxon>Eubacteriales</taxon>
        <taxon>Oscillospiraceae</taxon>
        <taxon>Anaerofilum</taxon>
    </lineage>
</organism>
<reference evidence="2" key="1">
    <citation type="submission" date="2020-08" db="EMBL/GenBank/DDBJ databases">
        <title>Genome public.</title>
        <authorList>
            <person name="Liu C."/>
            <person name="Sun Q."/>
        </authorList>
    </citation>
    <scope>NUCLEOTIDE SEQUENCE</scope>
    <source>
        <strain evidence="2">BX8</strain>
    </source>
</reference>
<dbReference type="PANTHER" id="PTHR33434">
    <property type="entry name" value="DEGV DOMAIN-CONTAINING PROTEIN DR_1986-RELATED"/>
    <property type="match status" value="1"/>
</dbReference>
<proteinExistence type="predicted"/>
<evidence type="ECO:0000313" key="3">
    <source>
        <dbReference type="Proteomes" id="UP000659630"/>
    </source>
</evidence>
<dbReference type="Gene3D" id="3.30.1180.10">
    <property type="match status" value="1"/>
</dbReference>